<reference evidence="3" key="1">
    <citation type="submission" date="2019-11" db="EMBL/GenBank/DDBJ databases">
        <title>Leishmania tarentolae CDS.</title>
        <authorList>
            <person name="Goto Y."/>
            <person name="Yamagishi J."/>
        </authorList>
    </citation>
    <scope>NUCLEOTIDE SEQUENCE [LARGE SCALE GENOMIC DNA]</scope>
    <source>
        <strain evidence="3">Parrot Tar II</strain>
    </source>
</reference>
<feature type="compositionally biased region" description="Polar residues" evidence="1">
    <location>
        <begin position="473"/>
        <end position="486"/>
    </location>
</feature>
<feature type="compositionally biased region" description="Basic and acidic residues" evidence="1">
    <location>
        <begin position="568"/>
        <end position="581"/>
    </location>
</feature>
<gene>
    <name evidence="3" type="ORF">LtaPh_1313700</name>
</gene>
<proteinExistence type="predicted"/>
<feature type="compositionally biased region" description="Basic and acidic residues" evidence="1">
    <location>
        <begin position="23"/>
        <end position="36"/>
    </location>
</feature>
<feature type="region of interest" description="Disordered" evidence="1">
    <location>
        <begin position="523"/>
        <end position="634"/>
    </location>
</feature>
<feature type="region of interest" description="Disordered" evidence="1">
    <location>
        <begin position="895"/>
        <end position="925"/>
    </location>
</feature>
<sequence length="1037" mass="109972">MYQPSTSKRRRRALSGKPRQKPKKEEQETSASEKESAQPAPTSSTPNAGTSGSDGGNGKTRQRRTRRWSGQSRAQSDEGFSYLRAATVAPERARSPASTSTRLGRKGDTLSQELAPAPSPKAPDSDTIPWPPVPQPLMQASIASFPNRSTPAESSLARLRALAGLTPLRMSSYDPQTLPSSLYRNEESPLRHSCDANSTFGGSDSSSTASSCVSSPYTPDLVRRLSFLNGTSAQTTLALLRGDRLKRRRSGEHKLPSPSLGPSFHNEEENAVRPLKGLPGVPTTSDTAASAGRSPFLTPSLCFTDLRDSTSSLYRNEEDTDRDHRTDTERSSARLAPSLLSRLRASSPCLTPAAESGSDPYPYMTPQNGGSAVGETQAPRELPTQSPWRSAATRLAARPLAEPSTSPGMGVSQPSDMSARLAQLRERASTPSTVLPSGATAGPSSAVGTASAKAPPQKTHFLDLSHLRGLTNLQQPHAQPSGQRSDVQGDEGREKGPSPAPAAARETALECALQHRLLAGATAAPVDTTPTPPAAIDSDEPFLGPAEGMQQRAERRHKSENVLTSSDHSTKENYNHTDAKASVRRAPSQKGAVRTTAKKESAAAAVVPKGRLAKGTRGSNCHTSTVIPSTAPKDKVSPAAVEGVVPCSSCSGRAKQVMNKLRSLAAPVPIGETAGEEKLKAVPNPFPVSAAASPVPSLLKHISQRPPSLEPNTAEKAHLRRNMSVLPPSWTSASPFAALASPSLHVALTKASADFAEERGTTGSADDGDGVSDGEVHPKTPSSSPFTSVSPNYSYPSMMTRSAAVAAAKVTSATPTVAATSTAGMACVSSEAKTRTATTRVRTSSRDMKCVVFDTSSLLDSEPGVMSLLLERWFVGIPFTVLDELDRMHKACGGGGGGGNGKSDHATATAAASTAAGNSTHDREWRRQRAHELRNWIAACLNNETQSHLLLQKRTEVIREYDRHATTNDDRILGYAVYLSQSQSAEVLFVTEDKFLRIKASSELGKAYAYTDVRKLVGMPPLPTVTPSASQRRTAKR</sequence>
<evidence type="ECO:0000259" key="2">
    <source>
        <dbReference type="Pfam" id="PF13638"/>
    </source>
</evidence>
<feature type="compositionally biased region" description="Polar residues" evidence="1">
    <location>
        <begin position="403"/>
        <end position="416"/>
    </location>
</feature>
<feature type="compositionally biased region" description="Low complexity" evidence="1">
    <location>
        <begin position="906"/>
        <end position="916"/>
    </location>
</feature>
<feature type="compositionally biased region" description="Basic and acidic residues" evidence="1">
    <location>
        <begin position="315"/>
        <end position="332"/>
    </location>
</feature>
<feature type="compositionally biased region" description="Basic residues" evidence="1">
    <location>
        <begin position="7"/>
        <end position="22"/>
    </location>
</feature>
<feature type="region of interest" description="Disordered" evidence="1">
    <location>
        <begin position="757"/>
        <end position="789"/>
    </location>
</feature>
<feature type="region of interest" description="Disordered" evidence="1">
    <location>
        <begin position="473"/>
        <end position="505"/>
    </location>
</feature>
<feature type="compositionally biased region" description="Low complexity" evidence="1">
    <location>
        <begin position="779"/>
        <end position="789"/>
    </location>
</feature>
<dbReference type="Gene3D" id="3.40.50.1010">
    <property type="entry name" value="5'-nuclease"/>
    <property type="match status" value="1"/>
</dbReference>
<comment type="caution">
    <text evidence="3">The sequence shown here is derived from an EMBL/GenBank/DDBJ whole genome shotgun (WGS) entry which is preliminary data.</text>
</comment>
<feature type="compositionally biased region" description="Polar residues" evidence="1">
    <location>
        <begin position="173"/>
        <end position="183"/>
    </location>
</feature>
<dbReference type="AlphaFoldDB" id="A0A640KCU5"/>
<accession>A0A640KCU5</accession>
<feature type="compositionally biased region" description="Basic and acidic residues" evidence="1">
    <location>
        <begin position="184"/>
        <end position="194"/>
    </location>
</feature>
<feature type="compositionally biased region" description="Polar residues" evidence="1">
    <location>
        <begin position="617"/>
        <end position="628"/>
    </location>
</feature>
<keyword evidence="4" id="KW-1185">Reference proteome</keyword>
<dbReference type="OrthoDB" id="267427at2759"/>
<dbReference type="VEuPathDB" id="TriTrypDB:LtaPh_1313700"/>
<feature type="region of interest" description="Disordered" evidence="1">
    <location>
        <begin position="244"/>
        <end position="294"/>
    </location>
</feature>
<dbReference type="Proteomes" id="UP000419144">
    <property type="component" value="Unassembled WGS sequence"/>
</dbReference>
<evidence type="ECO:0000256" key="1">
    <source>
        <dbReference type="SAM" id="MobiDB-lite"/>
    </source>
</evidence>
<feature type="compositionally biased region" description="Low complexity" evidence="1">
    <location>
        <begin position="333"/>
        <end position="348"/>
    </location>
</feature>
<dbReference type="EMBL" id="BLBS01000017">
    <property type="protein sequence ID" value="GET87001.1"/>
    <property type="molecule type" value="Genomic_DNA"/>
</dbReference>
<evidence type="ECO:0000313" key="4">
    <source>
        <dbReference type="Proteomes" id="UP000419144"/>
    </source>
</evidence>
<name>A0A640KCU5_LEITA</name>
<feature type="compositionally biased region" description="Polar residues" evidence="1">
    <location>
        <begin position="39"/>
        <end position="51"/>
    </location>
</feature>
<feature type="domain" description="PIN" evidence="2">
    <location>
        <begin position="851"/>
        <end position="1003"/>
    </location>
</feature>
<protein>
    <recommendedName>
        <fullName evidence="2">PIN domain-containing protein</fullName>
    </recommendedName>
</protein>
<dbReference type="Pfam" id="PF13638">
    <property type="entry name" value="PIN_4"/>
    <property type="match status" value="1"/>
</dbReference>
<feature type="compositionally biased region" description="Low complexity" evidence="1">
    <location>
        <begin position="198"/>
        <end position="214"/>
    </location>
</feature>
<dbReference type="InterPro" id="IPR002716">
    <property type="entry name" value="PIN_dom"/>
</dbReference>
<evidence type="ECO:0000313" key="3">
    <source>
        <dbReference type="EMBL" id="GET87001.1"/>
    </source>
</evidence>
<feature type="region of interest" description="Disordered" evidence="1">
    <location>
        <begin position="313"/>
        <end position="455"/>
    </location>
</feature>
<feature type="region of interest" description="Disordered" evidence="1">
    <location>
        <begin position="1"/>
        <end position="137"/>
    </location>
</feature>
<feature type="region of interest" description="Disordered" evidence="1">
    <location>
        <begin position="173"/>
        <end position="214"/>
    </location>
</feature>
<organism evidence="3 4">
    <name type="scientific">Leishmania tarentolae</name>
    <name type="common">Sauroleishmania tarentolae</name>
    <dbReference type="NCBI Taxonomy" id="5689"/>
    <lineage>
        <taxon>Eukaryota</taxon>
        <taxon>Discoba</taxon>
        <taxon>Euglenozoa</taxon>
        <taxon>Kinetoplastea</taxon>
        <taxon>Metakinetoplastina</taxon>
        <taxon>Trypanosomatida</taxon>
        <taxon>Trypanosomatidae</taxon>
        <taxon>Leishmaniinae</taxon>
        <taxon>Leishmania</taxon>
        <taxon>lizard Leishmania</taxon>
    </lineage>
</organism>